<evidence type="ECO:0000256" key="3">
    <source>
        <dbReference type="ARBA" id="ARBA00022801"/>
    </source>
</evidence>
<comment type="caution">
    <text evidence="6">The sequence shown here is derived from an EMBL/GenBank/DDBJ whole genome shotgun (WGS) entry which is preliminary data.</text>
</comment>
<dbReference type="InterPro" id="IPR041516">
    <property type="entry name" value="LACTB2_WH"/>
</dbReference>
<organism evidence="6 7">
    <name type="scientific">Geodia barretti</name>
    <name type="common">Barrett's horny sponge</name>
    <dbReference type="NCBI Taxonomy" id="519541"/>
    <lineage>
        <taxon>Eukaryota</taxon>
        <taxon>Metazoa</taxon>
        <taxon>Porifera</taxon>
        <taxon>Demospongiae</taxon>
        <taxon>Heteroscleromorpha</taxon>
        <taxon>Tetractinellida</taxon>
        <taxon>Astrophorina</taxon>
        <taxon>Geodiidae</taxon>
        <taxon>Geodia</taxon>
    </lineage>
</organism>
<dbReference type="InterPro" id="IPR050662">
    <property type="entry name" value="Sec-metab_biosynth-thioest"/>
</dbReference>
<dbReference type="Pfam" id="PF17778">
    <property type="entry name" value="WHD_BLACT"/>
    <property type="match status" value="1"/>
</dbReference>
<evidence type="ECO:0000313" key="6">
    <source>
        <dbReference type="EMBL" id="CAI8056237.1"/>
    </source>
</evidence>
<dbReference type="InterPro" id="IPR001279">
    <property type="entry name" value="Metallo-B-lactamas"/>
</dbReference>
<name>A0AA35TYK7_GEOBA</name>
<gene>
    <name evidence="6" type="ORF">GBAR_LOCUS30646</name>
</gene>
<sequence>MQITPHVYNMHIDDGAVSHPGGSNNYFVGDPSDAMVLIDTGDHRREWTQAILDYYAELGKPSIKSILITHGHGDHIGGLDRVHEATGATVRCHPKLVDRLRKVLGDDDAVAPLEDNEGVEVAGLTLRALFTPGHEVDHVCYHLAEDGVMFTGDTVLGASSTSVGDLAAYMESLQMLIEIEHETVCPAHGPVVPPPKGKGLIRWQFDHRTRRETQVLDALRDGHTTAEAIADSIYPRDLKPGLKHSAQRNVTTHLAKLTSDRVVDETPARFRLK</sequence>
<dbReference type="SMART" id="SM00849">
    <property type="entry name" value="Lactamase_B"/>
    <property type="match status" value="1"/>
</dbReference>
<dbReference type="SUPFAM" id="SSF56281">
    <property type="entry name" value="Metallo-hydrolase/oxidoreductase"/>
    <property type="match status" value="1"/>
</dbReference>
<accession>A0AA35TYK7</accession>
<dbReference type="InterPro" id="IPR036388">
    <property type="entry name" value="WH-like_DNA-bd_sf"/>
</dbReference>
<feature type="domain" description="Metallo-beta-lactamase" evidence="5">
    <location>
        <begin position="22"/>
        <end position="188"/>
    </location>
</feature>
<dbReference type="GO" id="GO:0008800">
    <property type="term" value="F:beta-lactamase activity"/>
    <property type="evidence" value="ECO:0007669"/>
    <property type="project" value="InterPro"/>
</dbReference>
<keyword evidence="2" id="KW-0479">Metal-binding</keyword>
<evidence type="ECO:0000259" key="5">
    <source>
        <dbReference type="SMART" id="SM00849"/>
    </source>
</evidence>
<proteinExistence type="predicted"/>
<dbReference type="AlphaFoldDB" id="A0AA35TYK7"/>
<evidence type="ECO:0000313" key="7">
    <source>
        <dbReference type="Proteomes" id="UP001174909"/>
    </source>
</evidence>
<dbReference type="EMBL" id="CASHTH010004338">
    <property type="protein sequence ID" value="CAI8056237.1"/>
    <property type="molecule type" value="Genomic_DNA"/>
</dbReference>
<dbReference type="InterPro" id="IPR001018">
    <property type="entry name" value="Beta-lactamase_class-B_CS"/>
</dbReference>
<evidence type="ECO:0000256" key="2">
    <source>
        <dbReference type="ARBA" id="ARBA00022723"/>
    </source>
</evidence>
<reference evidence="6" key="1">
    <citation type="submission" date="2023-03" db="EMBL/GenBank/DDBJ databases">
        <authorList>
            <person name="Steffen K."/>
            <person name="Cardenas P."/>
        </authorList>
    </citation>
    <scope>NUCLEOTIDE SEQUENCE</scope>
</reference>
<dbReference type="GO" id="GO:0008270">
    <property type="term" value="F:zinc ion binding"/>
    <property type="evidence" value="ECO:0007669"/>
    <property type="project" value="InterPro"/>
</dbReference>
<keyword evidence="7" id="KW-1185">Reference proteome</keyword>
<dbReference type="Pfam" id="PF00753">
    <property type="entry name" value="Lactamase_B"/>
    <property type="match status" value="1"/>
</dbReference>
<dbReference type="Gene3D" id="3.60.15.10">
    <property type="entry name" value="Ribonuclease Z/Hydroxyacylglutathione hydrolase-like"/>
    <property type="match status" value="1"/>
</dbReference>
<dbReference type="Gene3D" id="1.10.10.10">
    <property type="entry name" value="Winged helix-like DNA-binding domain superfamily/Winged helix DNA-binding domain"/>
    <property type="match status" value="1"/>
</dbReference>
<dbReference type="PANTHER" id="PTHR23131">
    <property type="entry name" value="ENDORIBONUCLEASE LACTB2"/>
    <property type="match status" value="1"/>
</dbReference>
<dbReference type="InterPro" id="IPR036866">
    <property type="entry name" value="RibonucZ/Hydroxyglut_hydro"/>
</dbReference>
<protein>
    <submittedName>
        <fullName evidence="6">Endoribonuclease LACTB2</fullName>
    </submittedName>
</protein>
<dbReference type="PANTHER" id="PTHR23131:SF0">
    <property type="entry name" value="ENDORIBONUCLEASE LACTB2"/>
    <property type="match status" value="1"/>
</dbReference>
<keyword evidence="3" id="KW-0378">Hydrolase</keyword>
<dbReference type="Proteomes" id="UP001174909">
    <property type="component" value="Unassembled WGS sequence"/>
</dbReference>
<evidence type="ECO:0000256" key="1">
    <source>
        <dbReference type="ARBA" id="ARBA00001947"/>
    </source>
</evidence>
<keyword evidence="4" id="KW-0862">Zinc</keyword>
<comment type="cofactor">
    <cofactor evidence="1">
        <name>Zn(2+)</name>
        <dbReference type="ChEBI" id="CHEBI:29105"/>
    </cofactor>
</comment>
<evidence type="ECO:0000256" key="4">
    <source>
        <dbReference type="ARBA" id="ARBA00022833"/>
    </source>
</evidence>
<dbReference type="GO" id="GO:0017001">
    <property type="term" value="P:antibiotic catabolic process"/>
    <property type="evidence" value="ECO:0007669"/>
    <property type="project" value="InterPro"/>
</dbReference>
<dbReference type="PROSITE" id="PS00743">
    <property type="entry name" value="BETA_LACTAMASE_B_1"/>
    <property type="match status" value="1"/>
</dbReference>